<organism evidence="2 3">
    <name type="scientific">Lentinus brumalis</name>
    <dbReference type="NCBI Taxonomy" id="2498619"/>
    <lineage>
        <taxon>Eukaryota</taxon>
        <taxon>Fungi</taxon>
        <taxon>Dikarya</taxon>
        <taxon>Basidiomycota</taxon>
        <taxon>Agaricomycotina</taxon>
        <taxon>Agaricomycetes</taxon>
        <taxon>Polyporales</taxon>
        <taxon>Polyporaceae</taxon>
        <taxon>Lentinus</taxon>
    </lineage>
</organism>
<evidence type="ECO:0000313" key="3">
    <source>
        <dbReference type="Proteomes" id="UP000256964"/>
    </source>
</evidence>
<sequence length="201" mass="22105">MHACACGLPFDLPDPAHHAPCSPHPHPHPTDPLARDSTLELETPQRRPTRSCSRTRLQFFPRSPVPRALDLFLLLVASMQWSSPVLVPAATRLSRLQTSISLSGPGKDDDQGTNDSKRSLRPEDRATRRGGLRLQPEQNVERGLYLYCLISRSPSGREAGPAGMRVHAPRIHVHTGATCAPSREPVTHAPNPLRPETARVL</sequence>
<reference evidence="2 3" key="1">
    <citation type="journal article" date="2018" name="Biotechnol. Biofuels">
        <title>Integrative visual omics of the white-rot fungus Polyporus brumalis exposes the biotechnological potential of its oxidative enzymes for delignifying raw plant biomass.</title>
        <authorList>
            <person name="Miyauchi S."/>
            <person name="Rancon A."/>
            <person name="Drula E."/>
            <person name="Hage H."/>
            <person name="Chaduli D."/>
            <person name="Favel A."/>
            <person name="Grisel S."/>
            <person name="Henrissat B."/>
            <person name="Herpoel-Gimbert I."/>
            <person name="Ruiz-Duenas F.J."/>
            <person name="Chevret D."/>
            <person name="Hainaut M."/>
            <person name="Lin J."/>
            <person name="Wang M."/>
            <person name="Pangilinan J."/>
            <person name="Lipzen A."/>
            <person name="Lesage-Meessen L."/>
            <person name="Navarro D."/>
            <person name="Riley R."/>
            <person name="Grigoriev I.V."/>
            <person name="Zhou S."/>
            <person name="Raouche S."/>
            <person name="Rosso M.N."/>
        </authorList>
    </citation>
    <scope>NUCLEOTIDE SEQUENCE [LARGE SCALE GENOMIC DNA]</scope>
    <source>
        <strain evidence="2 3">BRFM 1820</strain>
    </source>
</reference>
<protein>
    <submittedName>
        <fullName evidence="2">Uncharacterized protein</fullName>
    </submittedName>
</protein>
<proteinExistence type="predicted"/>
<keyword evidence="3" id="KW-1185">Reference proteome</keyword>
<accession>A0A371CMC8</accession>
<gene>
    <name evidence="2" type="ORF">OH76DRAFT_217031</name>
</gene>
<feature type="region of interest" description="Disordered" evidence="1">
    <location>
        <begin position="177"/>
        <end position="201"/>
    </location>
</feature>
<dbReference type="Proteomes" id="UP000256964">
    <property type="component" value="Unassembled WGS sequence"/>
</dbReference>
<dbReference type="EMBL" id="KZ857512">
    <property type="protein sequence ID" value="RDX41430.1"/>
    <property type="molecule type" value="Genomic_DNA"/>
</dbReference>
<evidence type="ECO:0000313" key="2">
    <source>
        <dbReference type="EMBL" id="RDX41430.1"/>
    </source>
</evidence>
<evidence type="ECO:0000256" key="1">
    <source>
        <dbReference type="SAM" id="MobiDB-lite"/>
    </source>
</evidence>
<feature type="region of interest" description="Disordered" evidence="1">
    <location>
        <begin position="100"/>
        <end position="135"/>
    </location>
</feature>
<name>A0A371CMC8_9APHY</name>
<feature type="compositionally biased region" description="Basic and acidic residues" evidence="1">
    <location>
        <begin position="106"/>
        <end position="127"/>
    </location>
</feature>
<dbReference type="AlphaFoldDB" id="A0A371CMC8"/>